<comment type="caution">
    <text evidence="1">The sequence shown here is derived from an EMBL/GenBank/DDBJ whole genome shotgun (WGS) entry which is preliminary data.</text>
</comment>
<dbReference type="Proteomes" id="UP000311919">
    <property type="component" value="Unassembled WGS sequence"/>
</dbReference>
<evidence type="ECO:0000313" key="2">
    <source>
        <dbReference type="Proteomes" id="UP000311919"/>
    </source>
</evidence>
<sequence length="178" mass="20124">MAIFTQSAIKQCSVVRLGLHSKTGLTHPTLPTSLPVDSAIPSGFMPKQHGSCMLTPVNCLCITNARVSKLGDSQWQPQPARGLRDPQRMPRRAKMGCYFWPKKEQYAVKLFMDLGYVWFGVCYNTMATKVAWQLMLRCDKLKRVHQKMAKLGLCTGFIIRKKGPQMRGPDLCWSCMRG</sequence>
<evidence type="ECO:0000313" key="1">
    <source>
        <dbReference type="EMBL" id="TNN04723.1"/>
    </source>
</evidence>
<protein>
    <submittedName>
        <fullName evidence="1">Uncharacterized protein</fullName>
    </submittedName>
</protein>
<keyword evidence="2" id="KW-1185">Reference proteome</keyword>
<dbReference type="AlphaFoldDB" id="A0A4Z2CKA5"/>
<gene>
    <name evidence="1" type="ORF">EWB00_000347</name>
</gene>
<name>A0A4Z2CKA5_SCHJA</name>
<organism evidence="1 2">
    <name type="scientific">Schistosoma japonicum</name>
    <name type="common">Blood fluke</name>
    <dbReference type="NCBI Taxonomy" id="6182"/>
    <lineage>
        <taxon>Eukaryota</taxon>
        <taxon>Metazoa</taxon>
        <taxon>Spiralia</taxon>
        <taxon>Lophotrochozoa</taxon>
        <taxon>Platyhelminthes</taxon>
        <taxon>Trematoda</taxon>
        <taxon>Digenea</taxon>
        <taxon>Strigeidida</taxon>
        <taxon>Schistosomatoidea</taxon>
        <taxon>Schistosomatidae</taxon>
        <taxon>Schistosoma</taxon>
    </lineage>
</organism>
<dbReference type="EMBL" id="SKCS01001081">
    <property type="protein sequence ID" value="TNN04723.1"/>
    <property type="molecule type" value="Genomic_DNA"/>
</dbReference>
<accession>A0A4Z2CKA5</accession>
<reference evidence="1 2" key="1">
    <citation type="submission" date="2019-03" db="EMBL/GenBank/DDBJ databases">
        <title>An improved genome assembly of the fluke Schistosoma japonicum.</title>
        <authorList>
            <person name="Hu W."/>
            <person name="Luo F."/>
            <person name="Yin M."/>
            <person name="Mo X."/>
            <person name="Sun C."/>
            <person name="Wu Q."/>
            <person name="Zhu B."/>
            <person name="Xiang M."/>
            <person name="Wang J."/>
            <person name="Wang Y."/>
            <person name="Zhang T."/>
            <person name="Xu B."/>
            <person name="Zheng H."/>
            <person name="Feng Z."/>
        </authorList>
    </citation>
    <scope>NUCLEOTIDE SEQUENCE [LARGE SCALE GENOMIC DNA]</scope>
    <source>
        <strain evidence="1">HuSjv2</strain>
        <tissue evidence="1">Worms</tissue>
    </source>
</reference>
<proteinExistence type="predicted"/>